<dbReference type="SMART" id="SM00401">
    <property type="entry name" value="ZnF_GATA"/>
    <property type="match status" value="1"/>
</dbReference>
<proteinExistence type="predicted"/>
<reference evidence="5" key="1">
    <citation type="submission" date="2016-05" db="EMBL/GenBank/DDBJ databases">
        <title>Comparative genomics of biotechnologically important yeasts.</title>
        <authorList>
            <consortium name="DOE Joint Genome Institute"/>
            <person name="Riley R."/>
            <person name="Haridas S."/>
            <person name="Wolfe K.H."/>
            <person name="Lopes M.R."/>
            <person name="Hittinger C.T."/>
            <person name="Goker M."/>
            <person name="Salamov A."/>
            <person name="Wisecaver J."/>
            <person name="Long T.M."/>
            <person name="Aerts A.L."/>
            <person name="Barry K."/>
            <person name="Choi C."/>
            <person name="Clum A."/>
            <person name="Coughlan A.Y."/>
            <person name="Deshpande S."/>
            <person name="Douglass A.P."/>
            <person name="Hanson S.J."/>
            <person name="Klenk H.-P."/>
            <person name="Labutti K."/>
            <person name="Lapidus A."/>
            <person name="Lindquist E."/>
            <person name="Lipzen A."/>
            <person name="Meier-Kolthoff J.P."/>
            <person name="Ohm R.A."/>
            <person name="Otillar R.P."/>
            <person name="Pangilinan J."/>
            <person name="Peng Y."/>
            <person name="Rokas A."/>
            <person name="Rosa C.A."/>
            <person name="Scheuner C."/>
            <person name="Sibirny A.A."/>
            <person name="Slot J.C."/>
            <person name="Stielow J.B."/>
            <person name="Sun H."/>
            <person name="Kurtzman C.P."/>
            <person name="Blackwell M."/>
            <person name="Grigoriev I.V."/>
            <person name="Jeffries T.W."/>
        </authorList>
    </citation>
    <scope>NUCLEOTIDE SEQUENCE [LARGE SCALE GENOMIC DNA]</scope>
    <source>
        <strain evidence="5">NRRL Y-2460</strain>
    </source>
</reference>
<feature type="compositionally biased region" description="Low complexity" evidence="2">
    <location>
        <begin position="496"/>
        <end position="518"/>
    </location>
</feature>
<name>A0A1E4TRZ5_PACTA</name>
<dbReference type="STRING" id="669874.A0A1E4TRZ5"/>
<dbReference type="GO" id="GO:0043565">
    <property type="term" value="F:sequence-specific DNA binding"/>
    <property type="evidence" value="ECO:0007669"/>
    <property type="project" value="InterPro"/>
</dbReference>
<dbReference type="InterPro" id="IPR000679">
    <property type="entry name" value="Znf_GATA"/>
</dbReference>
<sequence>MNIVAINHLDNSNGNNNHARSHSDPADRLARQTSKYCPRPGMNLTVDSTNALNTPDQSSSEIMFSAKDFLTAKKRRLDLDVDDDSDADGNVSYTTGSFKRARTAPPSPPYELPTNSNNTSFIIGSDFKLLSPLRSSAILIEDRSKSFSPSPVALKSNKAITPVPSDSNYVAPSLSSSFVPQSTNAATNEKNVLSSPIAQIFTENEISIPLKDSSKLYPDTSFSNSFIDHNELGHLNRRDSDCETSYHDEWKQRIEILIKAEDPQAYSSFKEYCKHLKNNEIKNINSVKFTDSISNKLKNSTRAAKLTEYVDNKLRNKDKMKISSLINFPFENNYTYQSSGYLKDITLLNNNTHLYNKELNLKQYDHVFAKGFTSYVNNNDSGDESTNVIIPSYNINKVTKGGKNITADANKKRQLLHLSSILSSSSTTTDLPLQVISNMNNDKIKTNSTSTKPKPPQLRTFVHTTTTSTTSLATPTTKILSPPSLNINVSSSVVSSPTGAVNGSTTTITSPTSAISGPKKSPRSPRHQNIRSCISCKSIHSPCWRPSWLVTAGQLCNSCGLRYKKTGAHCLNENCLRIPAKGEWTLMKSRGTVKVWDKDGSNFA</sequence>
<keyword evidence="5" id="KW-1185">Reference proteome</keyword>
<dbReference type="InterPro" id="IPR013088">
    <property type="entry name" value="Znf_NHR/GATA"/>
</dbReference>
<dbReference type="Proteomes" id="UP000094236">
    <property type="component" value="Unassembled WGS sequence"/>
</dbReference>
<dbReference type="SUPFAM" id="SSF57716">
    <property type="entry name" value="Glucocorticoid receptor-like (DNA-binding domain)"/>
    <property type="match status" value="1"/>
</dbReference>
<keyword evidence="1" id="KW-0863">Zinc-finger</keyword>
<dbReference type="GO" id="GO:0008270">
    <property type="term" value="F:zinc ion binding"/>
    <property type="evidence" value="ECO:0007669"/>
    <property type="project" value="UniProtKB-KW"/>
</dbReference>
<gene>
    <name evidence="4" type="ORF">PACTADRAFT_77031</name>
</gene>
<feature type="compositionally biased region" description="Basic and acidic residues" evidence="2">
    <location>
        <begin position="21"/>
        <end position="30"/>
    </location>
</feature>
<feature type="region of interest" description="Disordered" evidence="2">
    <location>
        <begin position="9"/>
        <end position="30"/>
    </location>
</feature>
<evidence type="ECO:0000313" key="4">
    <source>
        <dbReference type="EMBL" id="ODV94438.1"/>
    </source>
</evidence>
<keyword evidence="1" id="KW-0479">Metal-binding</keyword>
<dbReference type="Gene3D" id="3.30.50.10">
    <property type="entry name" value="Erythroid Transcription Factor GATA-1, subunit A"/>
    <property type="match status" value="1"/>
</dbReference>
<organism evidence="4 5">
    <name type="scientific">Pachysolen tannophilus NRRL Y-2460</name>
    <dbReference type="NCBI Taxonomy" id="669874"/>
    <lineage>
        <taxon>Eukaryota</taxon>
        <taxon>Fungi</taxon>
        <taxon>Dikarya</taxon>
        <taxon>Ascomycota</taxon>
        <taxon>Saccharomycotina</taxon>
        <taxon>Pichiomycetes</taxon>
        <taxon>Pachysolenaceae</taxon>
        <taxon>Pachysolen</taxon>
    </lineage>
</organism>
<dbReference type="OrthoDB" id="2162994at2759"/>
<feature type="domain" description="GATA-type" evidence="3">
    <location>
        <begin position="527"/>
        <end position="569"/>
    </location>
</feature>
<evidence type="ECO:0000256" key="2">
    <source>
        <dbReference type="SAM" id="MobiDB-lite"/>
    </source>
</evidence>
<dbReference type="EMBL" id="KV454016">
    <property type="protein sequence ID" value="ODV94438.1"/>
    <property type="molecule type" value="Genomic_DNA"/>
</dbReference>
<dbReference type="PROSITE" id="PS50114">
    <property type="entry name" value="GATA_ZN_FINGER_2"/>
    <property type="match status" value="1"/>
</dbReference>
<protein>
    <recommendedName>
        <fullName evidence="3">GATA-type domain-containing protein</fullName>
    </recommendedName>
</protein>
<evidence type="ECO:0000259" key="3">
    <source>
        <dbReference type="PROSITE" id="PS50114"/>
    </source>
</evidence>
<dbReference type="AlphaFoldDB" id="A0A1E4TRZ5"/>
<dbReference type="CDD" id="cd00202">
    <property type="entry name" value="ZnF_GATA"/>
    <property type="match status" value="1"/>
</dbReference>
<dbReference type="GO" id="GO:0006355">
    <property type="term" value="P:regulation of DNA-templated transcription"/>
    <property type="evidence" value="ECO:0007669"/>
    <property type="project" value="InterPro"/>
</dbReference>
<keyword evidence="1" id="KW-0862">Zinc</keyword>
<evidence type="ECO:0000313" key="5">
    <source>
        <dbReference type="Proteomes" id="UP000094236"/>
    </source>
</evidence>
<evidence type="ECO:0000256" key="1">
    <source>
        <dbReference type="PROSITE-ProRule" id="PRU00094"/>
    </source>
</evidence>
<feature type="region of interest" description="Disordered" evidence="2">
    <location>
        <begin position="496"/>
        <end position="527"/>
    </location>
</feature>
<accession>A0A1E4TRZ5</accession>